<protein>
    <submittedName>
        <fullName evidence="2">Uncharacterized protein</fullName>
    </submittedName>
</protein>
<evidence type="ECO:0000256" key="1">
    <source>
        <dbReference type="SAM" id="MobiDB-lite"/>
    </source>
</evidence>
<dbReference type="Proteomes" id="UP000237105">
    <property type="component" value="Unassembled WGS sequence"/>
</dbReference>
<evidence type="ECO:0000313" key="3">
    <source>
        <dbReference type="Proteomes" id="UP000237105"/>
    </source>
</evidence>
<evidence type="ECO:0000313" key="2">
    <source>
        <dbReference type="EMBL" id="PON70463.1"/>
    </source>
</evidence>
<proteinExistence type="predicted"/>
<dbReference type="AlphaFoldDB" id="A0A2P5DAZ9"/>
<name>A0A2P5DAZ9_PARAD</name>
<reference evidence="3" key="1">
    <citation type="submission" date="2016-06" db="EMBL/GenBank/DDBJ databases">
        <title>Parallel loss of symbiosis genes in relatives of nitrogen-fixing non-legume Parasponia.</title>
        <authorList>
            <person name="Van Velzen R."/>
            <person name="Holmer R."/>
            <person name="Bu F."/>
            <person name="Rutten L."/>
            <person name="Van Zeijl A."/>
            <person name="Liu W."/>
            <person name="Santuari L."/>
            <person name="Cao Q."/>
            <person name="Sharma T."/>
            <person name="Shen D."/>
            <person name="Roswanjaya Y."/>
            <person name="Wardhani T."/>
            <person name="Kalhor M.S."/>
            <person name="Jansen J."/>
            <person name="Van den Hoogen J."/>
            <person name="Gungor B."/>
            <person name="Hartog M."/>
            <person name="Hontelez J."/>
            <person name="Verver J."/>
            <person name="Yang W.-C."/>
            <person name="Schijlen E."/>
            <person name="Repin R."/>
            <person name="Schilthuizen M."/>
            <person name="Schranz E."/>
            <person name="Heidstra R."/>
            <person name="Miyata K."/>
            <person name="Fedorova E."/>
            <person name="Kohlen W."/>
            <person name="Bisseling T."/>
            <person name="Smit S."/>
            <person name="Geurts R."/>
        </authorList>
    </citation>
    <scope>NUCLEOTIDE SEQUENCE [LARGE SCALE GENOMIC DNA]</scope>
    <source>
        <strain evidence="3">cv. WU1-14</strain>
    </source>
</reference>
<organism evidence="2 3">
    <name type="scientific">Parasponia andersonii</name>
    <name type="common">Sponia andersonii</name>
    <dbReference type="NCBI Taxonomy" id="3476"/>
    <lineage>
        <taxon>Eukaryota</taxon>
        <taxon>Viridiplantae</taxon>
        <taxon>Streptophyta</taxon>
        <taxon>Embryophyta</taxon>
        <taxon>Tracheophyta</taxon>
        <taxon>Spermatophyta</taxon>
        <taxon>Magnoliopsida</taxon>
        <taxon>eudicotyledons</taxon>
        <taxon>Gunneridae</taxon>
        <taxon>Pentapetalae</taxon>
        <taxon>rosids</taxon>
        <taxon>fabids</taxon>
        <taxon>Rosales</taxon>
        <taxon>Cannabaceae</taxon>
        <taxon>Parasponia</taxon>
    </lineage>
</organism>
<keyword evidence="3" id="KW-1185">Reference proteome</keyword>
<accession>A0A2P5DAZ9</accession>
<sequence>MMQSVTLKAEEKNKTLAVEGVLEVKETFAAVQEALILILPSPSTATPHSVDLVMSSSNTRQRRSVIADKAKSGSRKVGHNRAPSPSQILLIYPRVAKTWHSLPHAYVPTLYFVTSSPSTIAP</sequence>
<feature type="region of interest" description="Disordered" evidence="1">
    <location>
        <begin position="48"/>
        <end position="82"/>
    </location>
</feature>
<dbReference type="EMBL" id="JXTB01000050">
    <property type="protein sequence ID" value="PON70463.1"/>
    <property type="molecule type" value="Genomic_DNA"/>
</dbReference>
<comment type="caution">
    <text evidence="2">The sequence shown here is derived from an EMBL/GenBank/DDBJ whole genome shotgun (WGS) entry which is preliminary data.</text>
</comment>
<gene>
    <name evidence="2" type="ORF">PanWU01x14_081320</name>
</gene>